<evidence type="ECO:0000313" key="3">
    <source>
        <dbReference type="Proteomes" id="UP000602284"/>
    </source>
</evidence>
<proteinExistence type="predicted"/>
<reference evidence="2 3" key="1">
    <citation type="submission" date="2021-01" db="EMBL/GenBank/DDBJ databases">
        <title>Tumebacillus sp. strain ITR2 16S ribosomal RNA gene Genome sequencing and assembly.</title>
        <authorList>
            <person name="Kang M."/>
        </authorList>
    </citation>
    <scope>NUCLEOTIDE SEQUENCE [LARGE SCALE GENOMIC DNA]</scope>
    <source>
        <strain evidence="2 3">ITR2</strain>
    </source>
</reference>
<sequence>MQGTDGFLVERLLVGASASIGVTNLLDYLSTMRFLQVAREIQVIMTDKAARMIPPTTVEALCKSRVYTDFYEPGTGRVLHIELAQWADFFLILPASANLLAKAAHGIGDDLLSTTIIASTSPLAFVPNMNSVMMNKPAIQRNIKQLREDGYAIIDPVMQVGYQASTGKRIEAPCMPQVADLRLRMAEILEQGSA</sequence>
<dbReference type="InterPro" id="IPR003382">
    <property type="entry name" value="Flavoprotein"/>
</dbReference>
<dbReference type="PANTHER" id="PTHR14359:SF6">
    <property type="entry name" value="PHOSPHOPANTOTHENOYLCYSTEINE DECARBOXYLASE"/>
    <property type="match status" value="1"/>
</dbReference>
<feature type="domain" description="Flavoprotein" evidence="1">
    <location>
        <begin position="11"/>
        <end position="152"/>
    </location>
</feature>
<accession>A0ABS1J4E4</accession>
<organism evidence="2 3">
    <name type="scientific">Tumebacillus amylolyticus</name>
    <dbReference type="NCBI Taxonomy" id="2801339"/>
    <lineage>
        <taxon>Bacteria</taxon>
        <taxon>Bacillati</taxon>
        <taxon>Bacillota</taxon>
        <taxon>Bacilli</taxon>
        <taxon>Bacillales</taxon>
        <taxon>Alicyclobacillaceae</taxon>
        <taxon>Tumebacillus</taxon>
    </lineage>
</organism>
<dbReference type="Gene3D" id="3.40.50.1950">
    <property type="entry name" value="Flavin prenyltransferase-like"/>
    <property type="match status" value="1"/>
</dbReference>
<dbReference type="Pfam" id="PF02441">
    <property type="entry name" value="Flavoprotein"/>
    <property type="match status" value="1"/>
</dbReference>
<protein>
    <submittedName>
        <fullName evidence="2">Mersacidin decarboxylase</fullName>
    </submittedName>
</protein>
<evidence type="ECO:0000259" key="1">
    <source>
        <dbReference type="Pfam" id="PF02441"/>
    </source>
</evidence>
<dbReference type="Proteomes" id="UP000602284">
    <property type="component" value="Unassembled WGS sequence"/>
</dbReference>
<evidence type="ECO:0000313" key="2">
    <source>
        <dbReference type="EMBL" id="MBL0385141.1"/>
    </source>
</evidence>
<name>A0ABS1J4E4_9BACL</name>
<dbReference type="PANTHER" id="PTHR14359">
    <property type="entry name" value="HOMO-OLIGOMERIC FLAVIN CONTAINING CYS DECARBOXYLASE FAMILY"/>
    <property type="match status" value="1"/>
</dbReference>
<gene>
    <name evidence="2" type="ORF">JJB07_00655</name>
</gene>
<dbReference type="EMBL" id="JAEQNB010000001">
    <property type="protein sequence ID" value="MBL0385141.1"/>
    <property type="molecule type" value="Genomic_DNA"/>
</dbReference>
<dbReference type="InterPro" id="IPR036551">
    <property type="entry name" value="Flavin_trans-like"/>
</dbReference>
<comment type="caution">
    <text evidence="2">The sequence shown here is derived from an EMBL/GenBank/DDBJ whole genome shotgun (WGS) entry which is preliminary data.</text>
</comment>
<keyword evidence="3" id="KW-1185">Reference proteome</keyword>
<dbReference type="RefSeq" id="WP_201630278.1">
    <property type="nucleotide sequence ID" value="NZ_JAEQNB010000001.1"/>
</dbReference>
<dbReference type="SUPFAM" id="SSF52507">
    <property type="entry name" value="Homo-oligomeric flavin-containing Cys decarboxylases, HFCD"/>
    <property type="match status" value="1"/>
</dbReference>